<evidence type="ECO:0000313" key="3">
    <source>
        <dbReference type="Proteomes" id="UP000006304"/>
    </source>
</evidence>
<dbReference type="InterPro" id="IPR056108">
    <property type="entry name" value="DUF7691"/>
</dbReference>
<dbReference type="Proteomes" id="UP000006304">
    <property type="component" value="Chromosome"/>
</dbReference>
<feature type="domain" description="DUF7691" evidence="1">
    <location>
        <begin position="1"/>
        <end position="198"/>
    </location>
</feature>
<organism evidence="2 3">
    <name type="scientific">Nocardia brasiliensis (strain ATCC 700358 / HUJEG-1)</name>
    <dbReference type="NCBI Taxonomy" id="1133849"/>
    <lineage>
        <taxon>Bacteria</taxon>
        <taxon>Bacillati</taxon>
        <taxon>Actinomycetota</taxon>
        <taxon>Actinomycetes</taxon>
        <taxon>Mycobacteriales</taxon>
        <taxon>Nocardiaceae</taxon>
        <taxon>Nocardia</taxon>
    </lineage>
</organism>
<name>K0EUW0_NOCB7</name>
<dbReference type="EMBL" id="CP003876">
    <property type="protein sequence ID" value="AFT99360.1"/>
    <property type="molecule type" value="Genomic_DNA"/>
</dbReference>
<reference evidence="2 3" key="1">
    <citation type="journal article" date="2012" name="J. Bacteriol.">
        <title>Complete genome sequence of Nocardia brasiliensis HUJEG-1.</title>
        <authorList>
            <person name="Vera-Cabrera L."/>
            <person name="Ortiz-Lopez R."/>
            <person name="Elizondo-Gonzalez R."/>
            <person name="Perez-Maya A.A."/>
            <person name="Ocampo-Candiani J."/>
        </authorList>
    </citation>
    <scope>NUCLEOTIDE SEQUENCE [LARGE SCALE GENOMIC DNA]</scope>
    <source>
        <strain evidence="3">ATCC 700358</strain>
    </source>
</reference>
<keyword evidence="3" id="KW-1185">Reference proteome</keyword>
<dbReference type="Pfam" id="PF24740">
    <property type="entry name" value="DUF7691"/>
    <property type="match status" value="1"/>
</dbReference>
<dbReference type="AlphaFoldDB" id="K0EUW0"/>
<proteinExistence type="predicted"/>
<dbReference type="HOGENOM" id="CLU_1370962_0_0_11"/>
<dbReference type="RefSeq" id="WP_014982216.1">
    <property type="nucleotide sequence ID" value="NC_018681.1"/>
</dbReference>
<gene>
    <name evidence="2" type="ORF">O3I_006990</name>
</gene>
<dbReference type="KEGG" id="nbr:O3I_006990"/>
<evidence type="ECO:0000313" key="2">
    <source>
        <dbReference type="EMBL" id="AFT99360.1"/>
    </source>
</evidence>
<protein>
    <recommendedName>
        <fullName evidence="1">DUF7691 domain-containing protein</fullName>
    </recommendedName>
</protein>
<accession>K0EUW0</accession>
<evidence type="ECO:0000259" key="1">
    <source>
        <dbReference type="Pfam" id="PF24740"/>
    </source>
</evidence>
<sequence length="199" mass="21792">MGTQLTIYSVSLENVQLWIRRPGHGVLEESRRRAIAMDAQNRENGSPSVVEAVDDIFGDRPKNPAAGDAYACAWQDLIEYGESTRFDLGPLRRGGQFLEEASAELEAAGVPRELTPWSFVFDNPFTSTPQADNGPVVGHVVAQRVPELREVYGAVTVGTQTAALVSILLEAADETLHFNAFALSFDNPWPLQDLVTFFG</sequence>